<feature type="compositionally biased region" description="Low complexity" evidence="1">
    <location>
        <begin position="20"/>
        <end position="29"/>
    </location>
</feature>
<dbReference type="Proteomes" id="UP000824120">
    <property type="component" value="Chromosome 8"/>
</dbReference>
<evidence type="ECO:0000313" key="2">
    <source>
        <dbReference type="EMBL" id="KAG5590691.1"/>
    </source>
</evidence>
<dbReference type="EMBL" id="JACXVP010000008">
    <property type="protein sequence ID" value="KAG5590691.1"/>
    <property type="molecule type" value="Genomic_DNA"/>
</dbReference>
<accession>A0A9J5XQX2</accession>
<evidence type="ECO:0000313" key="3">
    <source>
        <dbReference type="Proteomes" id="UP000824120"/>
    </source>
</evidence>
<comment type="caution">
    <text evidence="2">The sequence shown here is derived from an EMBL/GenBank/DDBJ whole genome shotgun (WGS) entry which is preliminary data.</text>
</comment>
<keyword evidence="3" id="KW-1185">Reference proteome</keyword>
<dbReference type="AlphaFoldDB" id="A0A9J5XQX2"/>
<name>A0A9J5XQX2_SOLCO</name>
<feature type="region of interest" description="Disordered" evidence="1">
    <location>
        <begin position="1"/>
        <end position="33"/>
    </location>
</feature>
<evidence type="ECO:0000256" key="1">
    <source>
        <dbReference type="SAM" id="MobiDB-lite"/>
    </source>
</evidence>
<proteinExistence type="predicted"/>
<sequence>MAPKGKNVGIGVGSKRNRRGSSAGASSWAPIGLTPKKSVNRRWNIFGKIGGNELRIQLEIEEEVHDLCVPRAPHLVCHLVDATKTKAQDISHWPVLLTADHQERDDSWIR</sequence>
<gene>
    <name evidence="2" type="ORF">H5410_041205</name>
</gene>
<protein>
    <submittedName>
        <fullName evidence="2">Uncharacterized protein</fullName>
    </submittedName>
</protein>
<reference evidence="2 3" key="1">
    <citation type="submission" date="2020-09" db="EMBL/GenBank/DDBJ databases">
        <title>De no assembly of potato wild relative species, Solanum commersonii.</title>
        <authorList>
            <person name="Cho K."/>
        </authorList>
    </citation>
    <scope>NUCLEOTIDE SEQUENCE [LARGE SCALE GENOMIC DNA]</scope>
    <source>
        <strain evidence="2">LZ3.2</strain>
        <tissue evidence="2">Leaf</tissue>
    </source>
</reference>
<organism evidence="2 3">
    <name type="scientific">Solanum commersonii</name>
    <name type="common">Commerson's wild potato</name>
    <name type="synonym">Commerson's nightshade</name>
    <dbReference type="NCBI Taxonomy" id="4109"/>
    <lineage>
        <taxon>Eukaryota</taxon>
        <taxon>Viridiplantae</taxon>
        <taxon>Streptophyta</taxon>
        <taxon>Embryophyta</taxon>
        <taxon>Tracheophyta</taxon>
        <taxon>Spermatophyta</taxon>
        <taxon>Magnoliopsida</taxon>
        <taxon>eudicotyledons</taxon>
        <taxon>Gunneridae</taxon>
        <taxon>Pentapetalae</taxon>
        <taxon>asterids</taxon>
        <taxon>lamiids</taxon>
        <taxon>Solanales</taxon>
        <taxon>Solanaceae</taxon>
        <taxon>Solanoideae</taxon>
        <taxon>Solaneae</taxon>
        <taxon>Solanum</taxon>
    </lineage>
</organism>